<proteinExistence type="predicted"/>
<dbReference type="AlphaFoldDB" id="Q2LEX8"/>
<dbReference type="RefSeq" id="WP_012476905.1">
    <property type="nucleotide sequence ID" value="NC_010849.1"/>
</dbReference>
<evidence type="ECO:0000313" key="1">
    <source>
        <dbReference type="EMBL" id="ABC67337.1"/>
    </source>
</evidence>
<name>Q2LEX8_9ACTN</name>
<protein>
    <submittedName>
        <fullName evidence="1">Uncharacterized protein</fullName>
    </submittedName>
</protein>
<accession>Q2LEX8</accession>
<gene>
    <name evidence="1" type="ORF">pRL1.8c</name>
</gene>
<sequence>MKPQEQGEQQTHELLAHQRELLEREDPWTRAKRAGELITFHQDEVTELSRMRREAIEELVSGGTKQTDIAAKINMTKARLSKLLSSGPKPARAFLGTGKITVAIGGKQESQKTNPSAVISAEALAAYHAFSDLASSYNLDTEYELVPPPGMVRLNRTNLVVMTSPRLLPLVGQVLEADKHLAFESGAQGWYLRDRSTETIYRSPSDNGEPCDYAYIGRLPRPDGQGYFLYAAGIHAMGTKGAIHYLTENIEELYAKVKKKRFSTLIACHYDADTREITSTENVTPIYTA</sequence>
<reference evidence="1" key="1">
    <citation type="journal article" date="2006" name="Appl. Environ. Microbiol.">
        <title>Diversity of telomere palindromic sequences and replication genes among Streptomyces linear plasmids.</title>
        <authorList>
            <person name="Zhang R."/>
            <person name="Yang Y."/>
            <person name="Fang P."/>
            <person name="Jiang C."/>
            <person name="Xu L."/>
            <person name="Zhu Y."/>
            <person name="Shen M."/>
            <person name="Xia H."/>
            <person name="Zhao J."/>
            <person name="Chen T."/>
            <person name="Qin Z."/>
        </authorList>
    </citation>
    <scope>NUCLEOTIDE SEQUENCE</scope>
    <source>
        <strain evidence="1">44030</strain>
        <plasmid evidence="1">pRL1</plasmid>
    </source>
</reference>
<dbReference type="EMBL" id="DQ322649">
    <property type="protein sequence ID" value="ABC67337.1"/>
    <property type="molecule type" value="Genomic_DNA"/>
</dbReference>
<geneLocation type="plasmid" evidence="1">
    <name>pRL1</name>
</geneLocation>
<organism evidence="1">
    <name type="scientific">Streptomyces sp. 44030</name>
    <dbReference type="NCBI Taxonomy" id="364102"/>
    <lineage>
        <taxon>Bacteria</taxon>
        <taxon>Bacillati</taxon>
        <taxon>Actinomycetota</taxon>
        <taxon>Actinomycetes</taxon>
        <taxon>Kitasatosporales</taxon>
        <taxon>Streptomycetaceae</taxon>
        <taxon>Streptomyces</taxon>
    </lineage>
</organism>
<keyword evidence="1" id="KW-0614">Plasmid</keyword>